<reference evidence="1" key="1">
    <citation type="journal article" date="2020" name="Nature">
        <title>Giant virus diversity and host interactions through global metagenomics.</title>
        <authorList>
            <person name="Schulz F."/>
            <person name="Roux S."/>
            <person name="Paez-Espino D."/>
            <person name="Jungbluth S."/>
            <person name="Walsh D.A."/>
            <person name="Denef V.J."/>
            <person name="McMahon K.D."/>
            <person name="Konstantinidis K.T."/>
            <person name="Eloe-Fadrosh E.A."/>
            <person name="Kyrpides N.C."/>
            <person name="Woyke T."/>
        </authorList>
    </citation>
    <scope>NUCLEOTIDE SEQUENCE</scope>
    <source>
        <strain evidence="1">GVMAG-M-3300023184-24</strain>
    </source>
</reference>
<sequence length="402" mass="46069">MNNANYKCLTHNYNNVTNKKCHSLNHMNCLKYMDINSEFRDRNRYPNPCDFVIPYRGFKDYSDDYFFNDPVLSSTPYSNASSTSPPLTTQMTSTAINIVLDNRETNIFNYYILSYLEINNEYHQIIQYNGTTKIATVDIPFVTATVGVNYTIRKTVPTLTTNITINNVNDINCVDKINLLTALPNIGTYNNLYFRFLNGILKDTYYKIVEYDSSSLAATIQPNINQTKFIGAGADIIELSQKTDDNSKNLFYRTLGPPNVRYYELSLIYLTLPNLVVEGLRGGLLDNYPFVYVHIYNDGFQQSLNVMYSNNLNSGQAIFKVPIDKYLYNIPTSFYTLKPTTQNQIIAFNPMQDLRFRITLPSGLTLKYSKPDTISPFEPNPLVQINLFVSIKPVEKYDVNSC</sequence>
<name>A0A6C0I5X8_9ZZZZ</name>
<organism evidence="1">
    <name type="scientific">viral metagenome</name>
    <dbReference type="NCBI Taxonomy" id="1070528"/>
    <lineage>
        <taxon>unclassified sequences</taxon>
        <taxon>metagenomes</taxon>
        <taxon>organismal metagenomes</taxon>
    </lineage>
</organism>
<dbReference type="AlphaFoldDB" id="A0A6C0I5X8"/>
<evidence type="ECO:0000313" key="1">
    <source>
        <dbReference type="EMBL" id="QHT88199.1"/>
    </source>
</evidence>
<proteinExistence type="predicted"/>
<dbReference type="EMBL" id="MN740111">
    <property type="protein sequence ID" value="QHT88199.1"/>
    <property type="molecule type" value="Genomic_DNA"/>
</dbReference>
<accession>A0A6C0I5X8</accession>
<protein>
    <submittedName>
        <fullName evidence="1">Uncharacterized protein</fullName>
    </submittedName>
</protein>